<dbReference type="PROSITE" id="PS50043">
    <property type="entry name" value="HTH_LUXR_2"/>
    <property type="match status" value="1"/>
</dbReference>
<accession>A0AAJ1Y9D0</accession>
<protein>
    <submittedName>
        <fullName evidence="3">Helix-turn-helix transcriptional regulator</fullName>
    </submittedName>
</protein>
<organism evidence="3 4">
    <name type="scientific">Serratia fonticola</name>
    <dbReference type="NCBI Taxonomy" id="47917"/>
    <lineage>
        <taxon>Bacteria</taxon>
        <taxon>Pseudomonadati</taxon>
        <taxon>Pseudomonadota</taxon>
        <taxon>Gammaproteobacteria</taxon>
        <taxon>Enterobacterales</taxon>
        <taxon>Yersiniaceae</taxon>
        <taxon>Serratia</taxon>
    </lineage>
</organism>
<evidence type="ECO:0000313" key="4">
    <source>
        <dbReference type="Proteomes" id="UP001224622"/>
    </source>
</evidence>
<dbReference type="InterPro" id="IPR036388">
    <property type="entry name" value="WH-like_DNA-bd_sf"/>
</dbReference>
<comment type="caution">
    <text evidence="3">The sequence shown here is derived from an EMBL/GenBank/DDBJ whole genome shotgun (WGS) entry which is preliminary data.</text>
</comment>
<dbReference type="RefSeq" id="WP_309046947.1">
    <property type="nucleotide sequence ID" value="NZ_JAVIGA010000005.1"/>
</dbReference>
<dbReference type="PROSITE" id="PS00622">
    <property type="entry name" value="HTH_LUXR_1"/>
    <property type="match status" value="1"/>
</dbReference>
<dbReference type="SUPFAM" id="SSF46894">
    <property type="entry name" value="C-terminal effector domain of the bipartite response regulators"/>
    <property type="match status" value="1"/>
</dbReference>
<dbReference type="GO" id="GO:0003677">
    <property type="term" value="F:DNA binding"/>
    <property type="evidence" value="ECO:0007669"/>
    <property type="project" value="UniProtKB-KW"/>
</dbReference>
<proteinExistence type="predicted"/>
<evidence type="ECO:0000313" key="3">
    <source>
        <dbReference type="EMBL" id="MDQ9126183.1"/>
    </source>
</evidence>
<reference evidence="3" key="1">
    <citation type="submission" date="2023-08" db="EMBL/GenBank/DDBJ databases">
        <title>The Comparative Genomic Analysis of Yersiniaceae from Polar Regions.</title>
        <authorList>
            <person name="Goncharov A."/>
            <person name="Aslanov B."/>
            <person name="Kolodzhieva V."/>
            <person name="Azarov D."/>
            <person name="Mochov A."/>
            <person name="Lebedeva E."/>
        </authorList>
    </citation>
    <scope>NUCLEOTIDE SEQUENCE</scope>
    <source>
        <strain evidence="3">Vf</strain>
    </source>
</reference>
<feature type="domain" description="HTH luxR-type" evidence="2">
    <location>
        <begin position="120"/>
        <end position="183"/>
    </location>
</feature>
<dbReference type="Proteomes" id="UP001224622">
    <property type="component" value="Unassembled WGS sequence"/>
</dbReference>
<evidence type="ECO:0000259" key="2">
    <source>
        <dbReference type="PROSITE" id="PS50043"/>
    </source>
</evidence>
<dbReference type="GO" id="GO:0006355">
    <property type="term" value="P:regulation of DNA-templated transcription"/>
    <property type="evidence" value="ECO:0007669"/>
    <property type="project" value="InterPro"/>
</dbReference>
<dbReference type="AlphaFoldDB" id="A0AAJ1Y9D0"/>
<dbReference type="Gene3D" id="1.10.10.10">
    <property type="entry name" value="Winged helix-like DNA-binding domain superfamily/Winged helix DNA-binding domain"/>
    <property type="match status" value="1"/>
</dbReference>
<dbReference type="Pfam" id="PF00196">
    <property type="entry name" value="GerE"/>
    <property type="match status" value="1"/>
</dbReference>
<dbReference type="EMBL" id="JAVIGA010000005">
    <property type="protein sequence ID" value="MDQ9126183.1"/>
    <property type="molecule type" value="Genomic_DNA"/>
</dbReference>
<sequence>MSINIKVITENYYFFIGIKEYLQNDEREVSHIDFHELNSTPRNNLKSDDVYIFYTLNYINEILLLISTNPLPGRLIVIPVNNRSNFNIAFEKNILLDPHASVKNILDKITEDFEHEKQPIDLQKGKLTKREKTILTHTINGMNATSISQFLCISIKTVYTHRRNAFIKLGGRNMFEVWPVRKEVLRMAIY</sequence>
<keyword evidence="1" id="KW-0238">DNA-binding</keyword>
<gene>
    <name evidence="3" type="ORF">RDT67_07065</name>
</gene>
<dbReference type="PRINTS" id="PR00038">
    <property type="entry name" value="HTHLUXR"/>
</dbReference>
<dbReference type="CDD" id="cd06170">
    <property type="entry name" value="LuxR_C_like"/>
    <property type="match status" value="1"/>
</dbReference>
<evidence type="ECO:0000256" key="1">
    <source>
        <dbReference type="ARBA" id="ARBA00023125"/>
    </source>
</evidence>
<dbReference type="InterPro" id="IPR000792">
    <property type="entry name" value="Tscrpt_reg_LuxR_C"/>
</dbReference>
<dbReference type="InterPro" id="IPR016032">
    <property type="entry name" value="Sig_transdc_resp-reg_C-effctor"/>
</dbReference>
<name>A0AAJ1Y9D0_SERFO</name>
<dbReference type="SMART" id="SM00421">
    <property type="entry name" value="HTH_LUXR"/>
    <property type="match status" value="1"/>
</dbReference>